<dbReference type="Gene3D" id="3.90.550.10">
    <property type="entry name" value="Spore Coat Polysaccharide Biosynthesis Protein SpsA, Chain A"/>
    <property type="match status" value="1"/>
</dbReference>
<dbReference type="CDD" id="cd00761">
    <property type="entry name" value="Glyco_tranf_GTA_type"/>
    <property type="match status" value="1"/>
</dbReference>
<accession>A0A7Y0ACN4</accession>
<dbReference type="AlphaFoldDB" id="A0A7Y0ACN4"/>
<feature type="domain" description="Glycosyltransferase 2-like" evidence="1">
    <location>
        <begin position="5"/>
        <end position="134"/>
    </location>
</feature>
<dbReference type="GO" id="GO:0016740">
    <property type="term" value="F:transferase activity"/>
    <property type="evidence" value="ECO:0007669"/>
    <property type="project" value="UniProtKB-KW"/>
</dbReference>
<proteinExistence type="predicted"/>
<reference evidence="2 3" key="1">
    <citation type="submission" date="2020-04" db="EMBL/GenBank/DDBJ databases">
        <title>Hymenobacter polaris sp. nov., isolated from Arctic soil.</title>
        <authorList>
            <person name="Dahal R.H."/>
        </authorList>
    </citation>
    <scope>NUCLEOTIDE SEQUENCE [LARGE SCALE GENOMIC DNA]</scope>
    <source>
        <strain evidence="2 3">RP-2-7</strain>
    </source>
</reference>
<gene>
    <name evidence="2" type="ORF">HHL22_06800</name>
</gene>
<keyword evidence="2" id="KW-0808">Transferase</keyword>
<evidence type="ECO:0000313" key="2">
    <source>
        <dbReference type="EMBL" id="NML64912.1"/>
    </source>
</evidence>
<dbReference type="InterPro" id="IPR001173">
    <property type="entry name" value="Glyco_trans_2-like"/>
</dbReference>
<protein>
    <submittedName>
        <fullName evidence="2">Glycosyltransferase family 2 protein</fullName>
    </submittedName>
</protein>
<dbReference type="InterPro" id="IPR029044">
    <property type="entry name" value="Nucleotide-diphossugar_trans"/>
</dbReference>
<name>A0A7Y0ACN4_9BACT</name>
<sequence length="297" mass="32121">MPGLSILIPLYNYDATALVAELQAQLAAWPGPVEICLLDDGSGEEFRRRHRPLGALPGVRYAELPANGGRAAVRNALAAKAAHEWLLLLDNDSRLPDGQFLARYAAALSLGAPVLIGGTAYEAAPPADPALHLRWRYGRAREMRPAAERQRDPGGQLAINNALIKKEVLLRFPLDERLSGYGHEDTRLGLQLARAGLGVRHLDNPVLHAGLEPATAFLAKSRQAVRNLAQVLRADGLGTGTRLVRAATRLRQLGLAAPARAALAALGPQLQRNLLSARPRLRALDLLKLGWLLAEDW</sequence>
<dbReference type="RefSeq" id="WP_169530177.1">
    <property type="nucleotide sequence ID" value="NZ_JABBGH010000001.1"/>
</dbReference>
<dbReference type="Proteomes" id="UP000559626">
    <property type="component" value="Unassembled WGS sequence"/>
</dbReference>
<evidence type="ECO:0000313" key="3">
    <source>
        <dbReference type="Proteomes" id="UP000559626"/>
    </source>
</evidence>
<keyword evidence="3" id="KW-1185">Reference proteome</keyword>
<dbReference type="EMBL" id="JABBGH010000001">
    <property type="protein sequence ID" value="NML64912.1"/>
    <property type="molecule type" value="Genomic_DNA"/>
</dbReference>
<organism evidence="2 3">
    <name type="scientific">Hymenobacter polaris</name>
    <dbReference type="NCBI Taxonomy" id="2682546"/>
    <lineage>
        <taxon>Bacteria</taxon>
        <taxon>Pseudomonadati</taxon>
        <taxon>Bacteroidota</taxon>
        <taxon>Cytophagia</taxon>
        <taxon>Cytophagales</taxon>
        <taxon>Hymenobacteraceae</taxon>
        <taxon>Hymenobacter</taxon>
    </lineage>
</organism>
<comment type="caution">
    <text evidence="2">The sequence shown here is derived from an EMBL/GenBank/DDBJ whole genome shotgun (WGS) entry which is preliminary data.</text>
</comment>
<evidence type="ECO:0000259" key="1">
    <source>
        <dbReference type="Pfam" id="PF00535"/>
    </source>
</evidence>
<dbReference type="Pfam" id="PF00535">
    <property type="entry name" value="Glycos_transf_2"/>
    <property type="match status" value="1"/>
</dbReference>
<dbReference type="SUPFAM" id="SSF53448">
    <property type="entry name" value="Nucleotide-diphospho-sugar transferases"/>
    <property type="match status" value="1"/>
</dbReference>